<evidence type="ECO:0000313" key="3">
    <source>
        <dbReference type="Proteomes" id="UP000008138"/>
    </source>
</evidence>
<dbReference type="EMBL" id="CP002590">
    <property type="protein sequence ID" value="AEA12460.1"/>
    <property type="molecule type" value="Genomic_DNA"/>
</dbReference>
<dbReference type="AlphaFoldDB" id="F2L615"/>
<dbReference type="PANTHER" id="PTHR43449">
    <property type="entry name" value="NUCLEOTIDYLTRANSFERASE"/>
    <property type="match status" value="1"/>
</dbReference>
<dbReference type="GO" id="GO:0016779">
    <property type="term" value="F:nucleotidyltransferase activity"/>
    <property type="evidence" value="ECO:0007669"/>
    <property type="project" value="InterPro"/>
</dbReference>
<name>F2L615_THEU7</name>
<dbReference type="InterPro" id="IPR043519">
    <property type="entry name" value="NT_sf"/>
</dbReference>
<reference key="2">
    <citation type="submission" date="2011-03" db="EMBL/GenBank/DDBJ databases">
        <title>Complete genome sequence of the thermoacidophilic crenarchaeon Thermoproteus uzoniensis 768-20.</title>
        <authorList>
            <person name="Mardanov A.V."/>
            <person name="Gumerov V.M."/>
            <person name="Beletsky A.V."/>
            <person name="Prokofeva M.I."/>
            <person name="Bonch-Osmolovskaya E.A."/>
            <person name="Ravin N.V."/>
            <person name="Skryabin K.G."/>
        </authorList>
    </citation>
    <scope>NUCLEOTIDE SEQUENCE</scope>
    <source>
        <strain>768-20</strain>
    </source>
</reference>
<dbReference type="OrthoDB" id="9287at2157"/>
<organism evidence="2 3">
    <name type="scientific">Thermoproteus uzoniensis (strain 768-20)</name>
    <dbReference type="NCBI Taxonomy" id="999630"/>
    <lineage>
        <taxon>Archaea</taxon>
        <taxon>Thermoproteota</taxon>
        <taxon>Thermoprotei</taxon>
        <taxon>Thermoproteales</taxon>
        <taxon>Thermoproteaceae</taxon>
        <taxon>Thermoproteus</taxon>
    </lineage>
</organism>
<dbReference type="Proteomes" id="UP000008138">
    <property type="component" value="Chromosome"/>
</dbReference>
<dbReference type="GeneID" id="10360509"/>
<dbReference type="CDD" id="cd05403">
    <property type="entry name" value="NT_KNTase_like"/>
    <property type="match status" value="1"/>
</dbReference>
<accession>F2L615</accession>
<dbReference type="Pfam" id="PF01909">
    <property type="entry name" value="NTP_transf_2"/>
    <property type="match status" value="1"/>
</dbReference>
<evidence type="ECO:0000259" key="1">
    <source>
        <dbReference type="Pfam" id="PF01909"/>
    </source>
</evidence>
<protein>
    <submittedName>
        <fullName evidence="2">DNA polymerase, beta domain protein region</fullName>
    </submittedName>
</protein>
<dbReference type="STRING" id="999630.TUZN_0978"/>
<dbReference type="InterPro" id="IPR002934">
    <property type="entry name" value="Polymerase_NTP_transf_dom"/>
</dbReference>
<dbReference type="KEGG" id="tuz:TUZN_0978"/>
<keyword evidence="3" id="KW-1185">Reference proteome</keyword>
<feature type="domain" description="Polymerase nucleotidyl transferase" evidence="1">
    <location>
        <begin position="17"/>
        <end position="57"/>
    </location>
</feature>
<dbReference type="PANTHER" id="PTHR43449:SF3">
    <property type="entry name" value="POLYMERASE NUCLEOTIDYL TRANSFERASE DOMAIN-CONTAINING PROTEIN"/>
    <property type="match status" value="1"/>
</dbReference>
<evidence type="ECO:0000313" key="2">
    <source>
        <dbReference type="EMBL" id="AEA12460.1"/>
    </source>
</evidence>
<reference evidence="2 3" key="1">
    <citation type="journal article" date="2011" name="J. Bacteriol.">
        <title>Complete genome sequence of the thermoacidophilic crenarchaeon Thermoproteus uzoniensis 768-20.</title>
        <authorList>
            <person name="Mardanov A.V."/>
            <person name="Gumerov V.M."/>
            <person name="Beletsky A.V."/>
            <person name="Prokofeva M.I."/>
            <person name="Bonch-Osmolovskaya E.A."/>
            <person name="Ravin N.V."/>
            <person name="Skryabin K.G."/>
        </authorList>
    </citation>
    <scope>NUCLEOTIDE SEQUENCE [LARGE SCALE GENOMIC DNA]</scope>
    <source>
        <strain evidence="2 3">768-20</strain>
    </source>
</reference>
<dbReference type="RefSeq" id="WP_013679796.1">
    <property type="nucleotide sequence ID" value="NC_015315.1"/>
</dbReference>
<gene>
    <name evidence="2" type="ordered locus">TUZN_0978</name>
</gene>
<sequence>MEIYRWREGLRRRALELAEAVASAVDGTVLLIGSYARGDLAEDSDVDVLVVGRFTEPPHRRLLGLKTPPGVEVVPLTVEEALRAAERCYPVAHDIALGIVLKDGLGIAQRLVELSRRCAEGR</sequence>
<proteinExistence type="predicted"/>
<dbReference type="SUPFAM" id="SSF81301">
    <property type="entry name" value="Nucleotidyltransferase"/>
    <property type="match status" value="1"/>
</dbReference>
<dbReference type="eggNOG" id="arCOG01199">
    <property type="taxonomic scope" value="Archaea"/>
</dbReference>
<dbReference type="HOGENOM" id="CLU_175268_0_0_2"/>
<dbReference type="Gene3D" id="3.30.460.10">
    <property type="entry name" value="Beta Polymerase, domain 2"/>
    <property type="match status" value="1"/>
</dbReference>